<dbReference type="SUPFAM" id="SSF51430">
    <property type="entry name" value="NAD(P)-linked oxidoreductase"/>
    <property type="match status" value="1"/>
</dbReference>
<dbReference type="InterPro" id="IPR050523">
    <property type="entry name" value="AKR_Detox_Biosynth"/>
</dbReference>
<keyword evidence="2" id="KW-0560">Oxidoreductase</keyword>
<feature type="domain" description="NADP-dependent oxidoreductase" evidence="1">
    <location>
        <begin position="16"/>
        <end position="303"/>
    </location>
</feature>
<dbReference type="InterPro" id="IPR023210">
    <property type="entry name" value="NADP_OxRdtase_dom"/>
</dbReference>
<accession>A0ABW5R2I3</accession>
<dbReference type="InterPro" id="IPR036812">
    <property type="entry name" value="NAD(P)_OxRdtase_dom_sf"/>
</dbReference>
<name>A0ABW5R2I3_9BACL</name>
<protein>
    <submittedName>
        <fullName evidence="2">Aldo/keto reductase family oxidoreductase</fullName>
        <ecNumber evidence="2">1.-.-.-</ecNumber>
    </submittedName>
</protein>
<dbReference type="Proteomes" id="UP001597493">
    <property type="component" value="Unassembled WGS sequence"/>
</dbReference>
<dbReference type="PANTHER" id="PTHR43364">
    <property type="entry name" value="NADH-SPECIFIC METHYLGLYOXAL REDUCTASE-RELATED"/>
    <property type="match status" value="1"/>
</dbReference>
<evidence type="ECO:0000313" key="3">
    <source>
        <dbReference type="Proteomes" id="UP001597493"/>
    </source>
</evidence>
<sequence length="326" mass="36537">MAQTMPLEQRGITASRIALGCMGLGGGWQAGALAEEHYDQAERAIEAAFEAGITMFDHADIYGRGRSEQAFGEILRRRPELRERMVLQSKCGIRLADDRHAQRYDFSKAHILASVDGILERLHTDYIDILLLHRPDALMEPEEVAEALTALKASGKVRHFGVSNMHAGQIRFLQQALDMPLVANQLDMSLYHLDWLDHGVLVNRRSGEAVGFDQGLMEHCQMNNIQLQAWGPLAQGRFSGRSLEGEPEHVRATAELVARLAREKETTAEAIVLGWLMRHPARIQPVIGTTNPDRIRACADAVRQSELMTREEWYDLYNAARGVKIP</sequence>
<evidence type="ECO:0000313" key="2">
    <source>
        <dbReference type="EMBL" id="MFD2662964.1"/>
    </source>
</evidence>
<dbReference type="EMBL" id="JBHUMY010000036">
    <property type="protein sequence ID" value="MFD2662964.1"/>
    <property type="molecule type" value="Genomic_DNA"/>
</dbReference>
<dbReference type="GO" id="GO:0016491">
    <property type="term" value="F:oxidoreductase activity"/>
    <property type="evidence" value="ECO:0007669"/>
    <property type="project" value="UniProtKB-KW"/>
</dbReference>
<keyword evidence="3" id="KW-1185">Reference proteome</keyword>
<comment type="caution">
    <text evidence="2">The sequence shown here is derived from an EMBL/GenBank/DDBJ whole genome shotgun (WGS) entry which is preliminary data.</text>
</comment>
<dbReference type="CDD" id="cd19092">
    <property type="entry name" value="AKR_BsYcsN_EcYdhF-like"/>
    <property type="match status" value="1"/>
</dbReference>
<gene>
    <name evidence="2" type="ORF">ACFSW5_22155</name>
</gene>
<dbReference type="Pfam" id="PF00248">
    <property type="entry name" value="Aldo_ket_red"/>
    <property type="match status" value="1"/>
</dbReference>
<dbReference type="PANTHER" id="PTHR43364:SF1">
    <property type="entry name" value="OXIDOREDUCTASE YDHF"/>
    <property type="match status" value="1"/>
</dbReference>
<evidence type="ECO:0000259" key="1">
    <source>
        <dbReference type="Pfam" id="PF00248"/>
    </source>
</evidence>
<reference evidence="3" key="1">
    <citation type="journal article" date="2019" name="Int. J. Syst. Evol. Microbiol.">
        <title>The Global Catalogue of Microorganisms (GCM) 10K type strain sequencing project: providing services to taxonomists for standard genome sequencing and annotation.</title>
        <authorList>
            <consortium name="The Broad Institute Genomics Platform"/>
            <consortium name="The Broad Institute Genome Sequencing Center for Infectious Disease"/>
            <person name="Wu L."/>
            <person name="Ma J."/>
        </authorList>
    </citation>
    <scope>NUCLEOTIDE SEQUENCE [LARGE SCALE GENOMIC DNA]</scope>
    <source>
        <strain evidence="3">TISTR 1827</strain>
    </source>
</reference>
<dbReference type="RefSeq" id="WP_379278113.1">
    <property type="nucleotide sequence ID" value="NZ_JBHUGT010000043.1"/>
</dbReference>
<dbReference type="EC" id="1.-.-.-" evidence="2"/>
<dbReference type="Gene3D" id="3.20.20.100">
    <property type="entry name" value="NADP-dependent oxidoreductase domain"/>
    <property type="match status" value="1"/>
</dbReference>
<proteinExistence type="predicted"/>
<organism evidence="2 3">
    <name type="scientific">Paenibacillus thailandensis</name>
    <dbReference type="NCBI Taxonomy" id="393250"/>
    <lineage>
        <taxon>Bacteria</taxon>
        <taxon>Bacillati</taxon>
        <taxon>Bacillota</taxon>
        <taxon>Bacilli</taxon>
        <taxon>Bacillales</taxon>
        <taxon>Paenibacillaceae</taxon>
        <taxon>Paenibacillus</taxon>
    </lineage>
</organism>